<dbReference type="InterPro" id="IPR036942">
    <property type="entry name" value="Beta-barrel_TonB_sf"/>
</dbReference>
<dbReference type="PROSITE" id="PS52016">
    <property type="entry name" value="TONB_DEPENDENT_REC_3"/>
    <property type="match status" value="1"/>
</dbReference>
<dbReference type="AlphaFoldDB" id="A0A1I0R4B9"/>
<reference evidence="10" key="1">
    <citation type="submission" date="2016-10" db="EMBL/GenBank/DDBJ databases">
        <authorList>
            <person name="Varghese N."/>
            <person name="Submissions S."/>
        </authorList>
    </citation>
    <scope>NUCLEOTIDE SEQUENCE [LARGE SCALE GENOMIC DNA]</scope>
    <source>
        <strain evidence="10">DSM 3695</strain>
    </source>
</reference>
<keyword evidence="2 7" id="KW-0813">Transport</keyword>
<dbReference type="Gene3D" id="2.40.170.20">
    <property type="entry name" value="TonB-dependent receptor, beta-barrel domain"/>
    <property type="match status" value="1"/>
</dbReference>
<evidence type="ECO:0000256" key="4">
    <source>
        <dbReference type="ARBA" id="ARBA00022692"/>
    </source>
</evidence>
<keyword evidence="5 7" id="KW-0472">Membrane</keyword>
<dbReference type="InterPro" id="IPR023996">
    <property type="entry name" value="TonB-dep_OMP_SusC/RagA"/>
</dbReference>
<dbReference type="STRING" id="29529.SAMN04488122_2231"/>
<protein>
    <submittedName>
        <fullName evidence="9">TonB-linked outer membrane protein, SusC/RagA family</fullName>
    </submittedName>
</protein>
<evidence type="ECO:0000256" key="5">
    <source>
        <dbReference type="ARBA" id="ARBA00023136"/>
    </source>
</evidence>
<gene>
    <name evidence="9" type="ORF">SAMN04488122_2231</name>
</gene>
<evidence type="ECO:0000313" key="10">
    <source>
        <dbReference type="Proteomes" id="UP000199310"/>
    </source>
</evidence>
<dbReference type="EMBL" id="FOJG01000001">
    <property type="protein sequence ID" value="SEW35378.1"/>
    <property type="molecule type" value="Genomic_DNA"/>
</dbReference>
<comment type="subcellular location">
    <subcellularLocation>
        <location evidence="1 7">Cell outer membrane</location>
        <topology evidence="1 7">Multi-pass membrane protein</topology>
    </subcellularLocation>
</comment>
<dbReference type="Gene3D" id="2.170.130.10">
    <property type="entry name" value="TonB-dependent receptor, plug domain"/>
    <property type="match status" value="1"/>
</dbReference>
<keyword evidence="3 7" id="KW-1134">Transmembrane beta strand</keyword>
<sequence>MIHLHHQLSRNFRHNKGGFKLAGYLLSGLLFLHGALLAQTVNLSVRNAPLEKVCKEIEKQTGYYFVYGANLKASGKSVSVDLKDAPVGKALSKVFEGSSFQYEVIDKVISVNTSAPKKQQEASAPVPDTMSIDGVVYGSNALLLENATVRTLQSKKLVLTNASGKFHLKGVYHGEILAVSYMGYQQQQMIIRDDKLVAIFLKPAENQLDNVVVRAYGKTSTRFATGSISTVTAKELANQPVLNPMVALQGKVPGLVITTAGGSPSAPIKIEIRGRNSLNGKIPASPLVIVDGVPLMVADLKVPGSMTRDGSAPYSAGLDQSAVTQGVSPFFGINPNDIESITVLKDADATAIYGSRGSNGVILINTKTGKIGTPIFTAAVSQGITKVTRFFDMLNTTDYLQMRREAFLNDGLVPSTNPASKDYAEDMAAWDPNRNVDWQKLVFGGTGKYTSVNADYSGGTRQTTFRVAGNYNKTSDITNLSGGDQAAGISMNINNNSSNDKLRVGMTASYIYTQSDVVSFPFSIASLAPNAPGIYDETGSPNFKGYMGKTAYPFSAMLMPTNSQTNRLNSNFTISYNILKGLTLDLNMGYGRSDNNSLGLKPMAAQQQRPGSAPIYGTRNVGRTLVNNLIAEPKISYNTTIGQGSLNIMTGATYQSNTTSGLTTVGDLYTSDDMLGSLSFAPRLNTSEGIAQYKYAGVFGRIEYNLQQKYMLSLTGRRDGSSRFGPGKQFGNFGSIGGAWIMSEESWAHLVLPKAISTWKLRASYGLTGSDGVGDYQYLEQWANPLSGNNYVLEKYMGITPLFQQLQPNDQFHWETNKKLSAALEMGLLKDRLNVMVEWYRNRCDNQLIGLPTGLFTGFNSVTMNSPANVQNTGWEIYIGGDIIRNQNWNWSASFNTNIVNNKLLSYPDLERSPYAAKYKVGYSINNDYVYHFIGIDPQTGIPLFFDQNKDGKITYNAAVPAGTADDDRVTPISTVPPFYGGFSTSLRYKSFGMTANFYYKKFDAFTGYGSNMGTATNVSYQEFNGRWTHPGQVGATSPKVSLDPEGTYAYLDISDRKYTRVNMFRAQSLQAFWKVPLKWIMRTKMKEVSLNVATNNLFLITDYVGIDPEIPYSSGRMPPTRTVTIGVNCKF</sequence>
<dbReference type="SUPFAM" id="SSF49464">
    <property type="entry name" value="Carboxypeptidase regulatory domain-like"/>
    <property type="match status" value="1"/>
</dbReference>
<proteinExistence type="inferred from homology"/>
<dbReference type="InterPro" id="IPR023997">
    <property type="entry name" value="TonB-dep_OMP_SusC/RagA_CS"/>
</dbReference>
<dbReference type="NCBIfam" id="TIGR04056">
    <property type="entry name" value="OMP_RagA_SusC"/>
    <property type="match status" value="1"/>
</dbReference>
<feature type="domain" description="TonB-dependent receptor plug" evidence="8">
    <location>
        <begin position="223"/>
        <end position="361"/>
    </location>
</feature>
<keyword evidence="10" id="KW-1185">Reference proteome</keyword>
<keyword evidence="6 7" id="KW-0998">Cell outer membrane</keyword>
<organism evidence="9 10">
    <name type="scientific">Chitinophaga arvensicola</name>
    <dbReference type="NCBI Taxonomy" id="29529"/>
    <lineage>
        <taxon>Bacteria</taxon>
        <taxon>Pseudomonadati</taxon>
        <taxon>Bacteroidota</taxon>
        <taxon>Chitinophagia</taxon>
        <taxon>Chitinophagales</taxon>
        <taxon>Chitinophagaceae</taxon>
        <taxon>Chitinophaga</taxon>
    </lineage>
</organism>
<dbReference type="InterPro" id="IPR039426">
    <property type="entry name" value="TonB-dep_rcpt-like"/>
</dbReference>
<keyword evidence="4 7" id="KW-0812">Transmembrane</keyword>
<dbReference type="OrthoDB" id="9768177at2"/>
<evidence type="ECO:0000256" key="2">
    <source>
        <dbReference type="ARBA" id="ARBA00022448"/>
    </source>
</evidence>
<evidence type="ECO:0000256" key="7">
    <source>
        <dbReference type="PROSITE-ProRule" id="PRU01360"/>
    </source>
</evidence>
<evidence type="ECO:0000256" key="3">
    <source>
        <dbReference type="ARBA" id="ARBA00022452"/>
    </source>
</evidence>
<evidence type="ECO:0000259" key="8">
    <source>
        <dbReference type="Pfam" id="PF07715"/>
    </source>
</evidence>
<dbReference type="GO" id="GO:0009279">
    <property type="term" value="C:cell outer membrane"/>
    <property type="evidence" value="ECO:0007669"/>
    <property type="project" value="UniProtKB-SubCell"/>
</dbReference>
<dbReference type="SUPFAM" id="SSF56935">
    <property type="entry name" value="Porins"/>
    <property type="match status" value="1"/>
</dbReference>
<evidence type="ECO:0000313" key="9">
    <source>
        <dbReference type="EMBL" id="SEW35378.1"/>
    </source>
</evidence>
<comment type="similarity">
    <text evidence="7">Belongs to the TonB-dependent receptor family.</text>
</comment>
<dbReference type="InterPro" id="IPR012910">
    <property type="entry name" value="Plug_dom"/>
</dbReference>
<name>A0A1I0R4B9_9BACT</name>
<dbReference type="Proteomes" id="UP000199310">
    <property type="component" value="Unassembled WGS sequence"/>
</dbReference>
<evidence type="ECO:0000256" key="6">
    <source>
        <dbReference type="ARBA" id="ARBA00023237"/>
    </source>
</evidence>
<dbReference type="NCBIfam" id="TIGR04057">
    <property type="entry name" value="SusC_RagA_signa"/>
    <property type="match status" value="1"/>
</dbReference>
<dbReference type="InterPro" id="IPR008969">
    <property type="entry name" value="CarboxyPept-like_regulatory"/>
</dbReference>
<dbReference type="Pfam" id="PF07715">
    <property type="entry name" value="Plug"/>
    <property type="match status" value="1"/>
</dbReference>
<accession>A0A1I0R4B9</accession>
<evidence type="ECO:0000256" key="1">
    <source>
        <dbReference type="ARBA" id="ARBA00004571"/>
    </source>
</evidence>
<dbReference type="Pfam" id="PF13715">
    <property type="entry name" value="CarbopepD_reg_2"/>
    <property type="match status" value="1"/>
</dbReference>
<dbReference type="RefSeq" id="WP_089894539.1">
    <property type="nucleotide sequence ID" value="NZ_FOJG01000001.1"/>
</dbReference>
<dbReference type="InterPro" id="IPR037066">
    <property type="entry name" value="Plug_dom_sf"/>
</dbReference>